<evidence type="ECO:0000313" key="1">
    <source>
        <dbReference type="EMBL" id="GFC55784.1"/>
    </source>
</evidence>
<dbReference type="AlphaFoldDB" id="A0A699PZ81"/>
<reference evidence="1" key="1">
    <citation type="journal article" date="2019" name="Sci. Rep.">
        <title>Draft genome of Tanacetum cinerariifolium, the natural source of mosquito coil.</title>
        <authorList>
            <person name="Yamashiro T."/>
            <person name="Shiraishi A."/>
            <person name="Satake H."/>
            <person name="Nakayama K."/>
        </authorList>
    </citation>
    <scope>NUCLEOTIDE SEQUENCE</scope>
</reference>
<protein>
    <submittedName>
        <fullName evidence="1">Uncharacterized protein</fullName>
    </submittedName>
</protein>
<dbReference type="EMBL" id="BKCJ010966614">
    <property type="protein sequence ID" value="GFC55784.1"/>
    <property type="molecule type" value="Genomic_DNA"/>
</dbReference>
<sequence>YQVIAVNRNSTGFIHPPEPYLYHPQPLPVPSMPPVQAQNMDVLGPRYVGPSTPTGLRLHELHRWEMLGELTPMHHSTPHLRPIPVDV</sequence>
<accession>A0A699PZ81</accession>
<feature type="non-terminal residue" evidence="1">
    <location>
        <position position="1"/>
    </location>
</feature>
<proteinExistence type="predicted"/>
<organism evidence="1">
    <name type="scientific">Tanacetum cinerariifolium</name>
    <name type="common">Dalmatian daisy</name>
    <name type="synonym">Chrysanthemum cinerariifolium</name>
    <dbReference type="NCBI Taxonomy" id="118510"/>
    <lineage>
        <taxon>Eukaryota</taxon>
        <taxon>Viridiplantae</taxon>
        <taxon>Streptophyta</taxon>
        <taxon>Embryophyta</taxon>
        <taxon>Tracheophyta</taxon>
        <taxon>Spermatophyta</taxon>
        <taxon>Magnoliopsida</taxon>
        <taxon>eudicotyledons</taxon>
        <taxon>Gunneridae</taxon>
        <taxon>Pentapetalae</taxon>
        <taxon>asterids</taxon>
        <taxon>campanulids</taxon>
        <taxon>Asterales</taxon>
        <taxon>Asteraceae</taxon>
        <taxon>Asteroideae</taxon>
        <taxon>Anthemideae</taxon>
        <taxon>Anthemidinae</taxon>
        <taxon>Tanacetum</taxon>
    </lineage>
</organism>
<name>A0A699PZ81_TANCI</name>
<comment type="caution">
    <text evidence="1">The sequence shown here is derived from an EMBL/GenBank/DDBJ whole genome shotgun (WGS) entry which is preliminary data.</text>
</comment>
<gene>
    <name evidence="1" type="ORF">Tci_827754</name>
</gene>